<proteinExistence type="predicted"/>
<accession>A0AA91IP07</accession>
<name>A0AA91IP07_9GAMM</name>
<dbReference type="EMBL" id="LXEX01000043">
    <property type="protein sequence ID" value="OAT58313.1"/>
    <property type="molecule type" value="Genomic_DNA"/>
</dbReference>
<dbReference type="InterPro" id="IPR017735">
    <property type="entry name" value="T6SS_FHA"/>
</dbReference>
<dbReference type="RefSeq" id="WP_061554961.1">
    <property type="nucleotide sequence ID" value="NZ_LXEX01000043.1"/>
</dbReference>
<gene>
    <name evidence="2" type="ORF">M993_02848</name>
</gene>
<protein>
    <submittedName>
        <fullName evidence="2">ImpI/VasC family protein</fullName>
    </submittedName>
</protein>
<feature type="domain" description="Type VI secretion system FHA" evidence="1">
    <location>
        <begin position="256"/>
        <end position="417"/>
    </location>
</feature>
<dbReference type="Pfam" id="PF20232">
    <property type="entry name" value="T6SS_FHA_C"/>
    <property type="match status" value="1"/>
</dbReference>
<organism evidence="2 3">
    <name type="scientific">Obesumbacterium proteus ATCC 12841</name>
    <dbReference type="NCBI Taxonomy" id="1354268"/>
    <lineage>
        <taxon>Bacteria</taxon>
        <taxon>Pseudomonadati</taxon>
        <taxon>Pseudomonadota</taxon>
        <taxon>Gammaproteobacteria</taxon>
        <taxon>Enterobacterales</taxon>
        <taxon>Hafniaceae</taxon>
        <taxon>Obesumbacterium</taxon>
    </lineage>
</organism>
<evidence type="ECO:0000259" key="1">
    <source>
        <dbReference type="Pfam" id="PF20232"/>
    </source>
</evidence>
<dbReference type="NCBIfam" id="TIGR03354">
    <property type="entry name" value="VI_FHA"/>
    <property type="match status" value="1"/>
</dbReference>
<dbReference type="Proteomes" id="UP000078431">
    <property type="component" value="Unassembled WGS sequence"/>
</dbReference>
<evidence type="ECO:0000313" key="2">
    <source>
        <dbReference type="EMBL" id="OAT58313.1"/>
    </source>
</evidence>
<keyword evidence="3" id="KW-1185">Reference proteome</keyword>
<comment type="caution">
    <text evidence="2">The sequence shown here is derived from an EMBL/GenBank/DDBJ whole genome shotgun (WGS) entry which is preliminary data.</text>
</comment>
<reference evidence="2 3" key="1">
    <citation type="submission" date="2016-04" db="EMBL/GenBank/DDBJ databases">
        <title>ATOL: Assembling a taxonomically balanced genome-scale reconstruction of the evolutionary history of the Enterobacteriaceae.</title>
        <authorList>
            <person name="Plunkett G.III."/>
            <person name="Neeno-Eckwall E.C."/>
            <person name="Glasner J.D."/>
            <person name="Perna N.T."/>
        </authorList>
    </citation>
    <scope>NUCLEOTIDE SEQUENCE [LARGE SCALE GENOMIC DNA]</scope>
    <source>
        <strain evidence="2 3">ATCC 12841</strain>
    </source>
</reference>
<dbReference type="InterPro" id="IPR046883">
    <property type="entry name" value="T6SS_FHA_C"/>
</dbReference>
<dbReference type="AlphaFoldDB" id="A0AA91IP07"/>
<evidence type="ECO:0000313" key="3">
    <source>
        <dbReference type="Proteomes" id="UP000078431"/>
    </source>
</evidence>
<sequence>MDGSTFSSATITLYIKDIKSLRGSIDRMHVFTTEGGSFGCEPISVGNHWLLQDSAQEVKPLNANIIWSDGQFCLQDLVGNCLINNSSHGCPSEKLIALSQSDSISIGDLNLSVHLQLNEHSPAAPDYLQLQNIISTEEVNNVNRVINEPTNIAASQYDFGSSIKESNMQSFEPSTLGVNRISAVDNSPSHLLDNPLMARTEPVVTSQEEHMMDDEYLDVPSSFYSAPLNEGNADIFENVALTPVLRGLGEFLPFRDSQAANSFLEEAGRTLHATVQGLLDLNQAQKNTKKQLQPIEDNPLRLGLSYKETVETLYGDQKSQVHLTPSAAVTESLTHMRLHYQASNQAIDAALSAVIQSFSPSVLMARFQRYRRDHMASINDPNWIWEMYQHYFNELLSGRQIGVEKLFHEVYEQVYDQTLRQLQGEES</sequence>